<evidence type="ECO:0000256" key="7">
    <source>
        <dbReference type="SAM" id="Phobius"/>
    </source>
</evidence>
<dbReference type="RefSeq" id="WP_179426673.1">
    <property type="nucleotide sequence ID" value="NZ_JACBZP010000001.1"/>
</dbReference>
<reference evidence="8 9" key="1">
    <citation type="submission" date="2020-07" db="EMBL/GenBank/DDBJ databases">
        <title>Sequencing the genomes of 1000 actinobacteria strains.</title>
        <authorList>
            <person name="Klenk H.-P."/>
        </authorList>
    </citation>
    <scope>NUCLEOTIDE SEQUENCE [LARGE SCALE GENOMIC DNA]</scope>
    <source>
        <strain evidence="8 9">DSM 26341</strain>
    </source>
</reference>
<feature type="transmembrane region" description="Helical" evidence="7">
    <location>
        <begin position="383"/>
        <end position="401"/>
    </location>
</feature>
<proteinExistence type="predicted"/>
<evidence type="ECO:0000256" key="4">
    <source>
        <dbReference type="ARBA" id="ARBA00022989"/>
    </source>
</evidence>
<sequence length="454" mass="48709">MSSPQRMAAKLSLTSLVVFGVAYMAPSIVILTFGVIASRSHGSTPTSYLIAGAAMALTALSYGKLARIYPSSGSAYTYARKMINPHTGFLVGWAILLDYFFLPMVAWLVTAVYISAQFPSVPLWIWLVLVIAVTTAVNILGIVLADRVNKTLLTLTLAGMAAFVVLCVKHLIFTVPSASLTTPLWNSSTSIALVSSGAAVAAYSFLGFDAISTLSEETINPKRNIPRGILLVVVVGTGIFVVVSYIMQLVHPGGSFKDPSSVAFPMFNLVGGPIFANIVNIVILAGSFASCIAVQASTSRLMFVMGRDGVLPRGFFGRLHPKLKTPTLNLLLVAVVGLIALVLSVDTATSFINFGAFLTFTMVNICVIVHFWKQRARQNRLSVMKFVVLPLLGATVDFYLLTQLGTIALYLGLCWLALGILYLAVLTRGFRKTPPEMSLESQTTQSDDSTLTSS</sequence>
<comment type="caution">
    <text evidence="8">The sequence shown here is derived from an EMBL/GenBank/DDBJ whole genome shotgun (WGS) entry which is preliminary data.</text>
</comment>
<feature type="compositionally biased region" description="Low complexity" evidence="6">
    <location>
        <begin position="438"/>
        <end position="454"/>
    </location>
</feature>
<organism evidence="8 9">
    <name type="scientific">Spelaeicoccus albus</name>
    <dbReference type="NCBI Taxonomy" id="1280376"/>
    <lineage>
        <taxon>Bacteria</taxon>
        <taxon>Bacillati</taxon>
        <taxon>Actinomycetota</taxon>
        <taxon>Actinomycetes</taxon>
        <taxon>Micrococcales</taxon>
        <taxon>Brevibacteriaceae</taxon>
        <taxon>Spelaeicoccus</taxon>
    </lineage>
</organism>
<dbReference type="Pfam" id="PF13520">
    <property type="entry name" value="AA_permease_2"/>
    <property type="match status" value="1"/>
</dbReference>
<keyword evidence="2" id="KW-1003">Cell membrane</keyword>
<dbReference type="EMBL" id="JACBZP010000001">
    <property type="protein sequence ID" value="NYI66987.1"/>
    <property type="molecule type" value="Genomic_DNA"/>
</dbReference>
<feature type="transmembrane region" description="Helical" evidence="7">
    <location>
        <begin position="184"/>
        <end position="208"/>
    </location>
</feature>
<feature type="transmembrane region" description="Helical" evidence="7">
    <location>
        <begin position="407"/>
        <end position="427"/>
    </location>
</feature>
<name>A0A7Z0D1V2_9MICO</name>
<evidence type="ECO:0000256" key="1">
    <source>
        <dbReference type="ARBA" id="ARBA00004651"/>
    </source>
</evidence>
<evidence type="ECO:0000313" key="9">
    <source>
        <dbReference type="Proteomes" id="UP000539111"/>
    </source>
</evidence>
<feature type="transmembrane region" description="Helical" evidence="7">
    <location>
        <begin position="229"/>
        <end position="250"/>
    </location>
</feature>
<dbReference type="InterPro" id="IPR002293">
    <property type="entry name" value="AA/rel_permease1"/>
</dbReference>
<evidence type="ECO:0000256" key="6">
    <source>
        <dbReference type="SAM" id="MobiDB-lite"/>
    </source>
</evidence>
<feature type="transmembrane region" description="Helical" evidence="7">
    <location>
        <begin position="48"/>
        <end position="69"/>
    </location>
</feature>
<evidence type="ECO:0000256" key="2">
    <source>
        <dbReference type="ARBA" id="ARBA00022475"/>
    </source>
</evidence>
<evidence type="ECO:0000256" key="5">
    <source>
        <dbReference type="ARBA" id="ARBA00023136"/>
    </source>
</evidence>
<gene>
    <name evidence="8" type="ORF">BJY26_001293</name>
</gene>
<dbReference type="InterPro" id="IPR050367">
    <property type="entry name" value="APC_superfamily"/>
</dbReference>
<dbReference type="Gene3D" id="1.20.1740.10">
    <property type="entry name" value="Amino acid/polyamine transporter I"/>
    <property type="match status" value="1"/>
</dbReference>
<keyword evidence="5 7" id="KW-0472">Membrane</keyword>
<dbReference type="Proteomes" id="UP000539111">
    <property type="component" value="Unassembled WGS sequence"/>
</dbReference>
<feature type="transmembrane region" description="Helical" evidence="7">
    <location>
        <begin position="152"/>
        <end position="172"/>
    </location>
</feature>
<feature type="transmembrane region" description="Helical" evidence="7">
    <location>
        <begin position="90"/>
        <end position="115"/>
    </location>
</feature>
<accession>A0A7Z0D1V2</accession>
<feature type="transmembrane region" description="Helical" evidence="7">
    <location>
        <begin position="328"/>
        <end position="345"/>
    </location>
</feature>
<feature type="transmembrane region" description="Helical" evidence="7">
    <location>
        <begin position="270"/>
        <end position="294"/>
    </location>
</feature>
<dbReference type="PANTHER" id="PTHR42770:SF8">
    <property type="entry name" value="PUTRESCINE IMPORTER PUUP"/>
    <property type="match status" value="1"/>
</dbReference>
<feature type="transmembrane region" description="Helical" evidence="7">
    <location>
        <begin position="12"/>
        <end position="36"/>
    </location>
</feature>
<keyword evidence="3 7" id="KW-0812">Transmembrane</keyword>
<dbReference type="AlphaFoldDB" id="A0A7Z0D1V2"/>
<keyword evidence="9" id="KW-1185">Reference proteome</keyword>
<feature type="transmembrane region" description="Helical" evidence="7">
    <location>
        <begin position="121"/>
        <end position="145"/>
    </location>
</feature>
<comment type="subcellular location">
    <subcellularLocation>
        <location evidence="1">Cell membrane</location>
        <topology evidence="1">Multi-pass membrane protein</topology>
    </subcellularLocation>
</comment>
<feature type="transmembrane region" description="Helical" evidence="7">
    <location>
        <begin position="351"/>
        <end position="371"/>
    </location>
</feature>
<evidence type="ECO:0000313" key="8">
    <source>
        <dbReference type="EMBL" id="NYI66987.1"/>
    </source>
</evidence>
<dbReference type="PANTHER" id="PTHR42770">
    <property type="entry name" value="AMINO ACID TRANSPORTER-RELATED"/>
    <property type="match status" value="1"/>
</dbReference>
<dbReference type="GO" id="GO:0005886">
    <property type="term" value="C:plasma membrane"/>
    <property type="evidence" value="ECO:0007669"/>
    <property type="project" value="UniProtKB-SubCell"/>
</dbReference>
<dbReference type="GO" id="GO:0022857">
    <property type="term" value="F:transmembrane transporter activity"/>
    <property type="evidence" value="ECO:0007669"/>
    <property type="project" value="InterPro"/>
</dbReference>
<feature type="region of interest" description="Disordered" evidence="6">
    <location>
        <begin position="435"/>
        <end position="454"/>
    </location>
</feature>
<keyword evidence="4 7" id="KW-1133">Transmembrane helix</keyword>
<evidence type="ECO:0000256" key="3">
    <source>
        <dbReference type="ARBA" id="ARBA00022692"/>
    </source>
</evidence>
<protein>
    <submittedName>
        <fullName evidence="8">Amino acid transporter</fullName>
    </submittedName>
</protein>
<dbReference type="PIRSF" id="PIRSF006060">
    <property type="entry name" value="AA_transporter"/>
    <property type="match status" value="1"/>
</dbReference>